<sequence>MAMGIYPYFRALSDSEGVTATFEGKDVVMLGSNNYLGLTTDPRVRKASEEALHRFGTSVTGSRFLNGTLELHLELERRLAKFVGKEAALVFSTGYQANLGAISAIAGKGDIIILDKDAHASIVDGVMLSRGEMKRFKHNDLEDLERVLSKSPEEAGKLVIVDGVYSMGGDIAPLPEIAEICKRHGARLMVDDAHGVGVTGQGRGTMAHFGLTDEIDLMMGTFSKSFASIGGFVAGSADIIHFIQHHARSLIFSAALPAPNAAAVLAALDIIETEPDHVARVWKNADYMREHLKELGYNTGNSNTPIIPVIIGEKYKTALTWRALIEAGVYTNPVIPPATPPNGSLLRTSYTATQTQDHLDRALAAFKKVGVDLDLIPTADPA</sequence>
<dbReference type="InterPro" id="IPR015422">
    <property type="entry name" value="PyrdxlP-dep_Trfase_small"/>
</dbReference>
<dbReference type="Gene3D" id="3.90.1150.10">
    <property type="entry name" value="Aspartate Aminotransferase, domain 1"/>
    <property type="match status" value="1"/>
</dbReference>
<evidence type="ECO:0000313" key="7">
    <source>
        <dbReference type="Proteomes" id="UP000594468"/>
    </source>
</evidence>
<evidence type="ECO:0000256" key="3">
    <source>
        <dbReference type="ARBA" id="ARBA00022898"/>
    </source>
</evidence>
<protein>
    <submittedName>
        <fullName evidence="6">Pyridoxal phosphate-dependent aminotransferase family protein</fullName>
    </submittedName>
</protein>
<dbReference type="GO" id="GO:0008483">
    <property type="term" value="F:transaminase activity"/>
    <property type="evidence" value="ECO:0007669"/>
    <property type="project" value="UniProtKB-KW"/>
</dbReference>
<dbReference type="InterPro" id="IPR004839">
    <property type="entry name" value="Aminotransferase_I/II_large"/>
</dbReference>
<name>A0A7S8EE23_9CHLR</name>
<organism evidence="6 7">
    <name type="scientific">Phototrophicus methaneseepsis</name>
    <dbReference type="NCBI Taxonomy" id="2710758"/>
    <lineage>
        <taxon>Bacteria</taxon>
        <taxon>Bacillati</taxon>
        <taxon>Chloroflexota</taxon>
        <taxon>Candidatus Thermofontia</taxon>
        <taxon>Phototrophicales</taxon>
        <taxon>Phototrophicaceae</taxon>
        <taxon>Phototrophicus</taxon>
    </lineage>
</organism>
<dbReference type="AlphaFoldDB" id="A0A7S8EE23"/>
<gene>
    <name evidence="6" type="ORF">G4Y79_16260</name>
</gene>
<evidence type="ECO:0000256" key="2">
    <source>
        <dbReference type="ARBA" id="ARBA00022679"/>
    </source>
</evidence>
<accession>A0A7S8EE23</accession>
<dbReference type="CDD" id="cd06454">
    <property type="entry name" value="KBL_like"/>
    <property type="match status" value="1"/>
</dbReference>
<dbReference type="InterPro" id="IPR015421">
    <property type="entry name" value="PyrdxlP-dep_Trfase_major"/>
</dbReference>
<dbReference type="SUPFAM" id="SSF53383">
    <property type="entry name" value="PLP-dependent transferases"/>
    <property type="match status" value="1"/>
</dbReference>
<evidence type="ECO:0000256" key="1">
    <source>
        <dbReference type="ARBA" id="ARBA00001933"/>
    </source>
</evidence>
<dbReference type="PANTHER" id="PTHR13693:SF3">
    <property type="entry name" value="LD36009P"/>
    <property type="match status" value="1"/>
</dbReference>
<evidence type="ECO:0000313" key="6">
    <source>
        <dbReference type="EMBL" id="QPC85217.1"/>
    </source>
</evidence>
<reference evidence="6 7" key="1">
    <citation type="submission" date="2020-02" db="EMBL/GenBank/DDBJ databases">
        <authorList>
            <person name="Zheng R.K."/>
            <person name="Sun C.M."/>
        </authorList>
    </citation>
    <scope>NUCLEOTIDE SEQUENCE [LARGE SCALE GENOMIC DNA]</scope>
    <source>
        <strain evidence="7">rifampicinis</strain>
    </source>
</reference>
<dbReference type="RefSeq" id="WP_195173280.1">
    <property type="nucleotide sequence ID" value="NZ_CP062983.1"/>
</dbReference>
<evidence type="ECO:0000256" key="4">
    <source>
        <dbReference type="RuleBase" id="RU003693"/>
    </source>
</evidence>
<dbReference type="PROSITE" id="PS00599">
    <property type="entry name" value="AA_TRANSFER_CLASS_2"/>
    <property type="match status" value="1"/>
</dbReference>
<keyword evidence="2 6" id="KW-0808">Transferase</keyword>
<dbReference type="InterPro" id="IPR050087">
    <property type="entry name" value="AON_synthase_class-II"/>
</dbReference>
<dbReference type="EMBL" id="CP062983">
    <property type="protein sequence ID" value="QPC85217.1"/>
    <property type="molecule type" value="Genomic_DNA"/>
</dbReference>
<dbReference type="Pfam" id="PF00155">
    <property type="entry name" value="Aminotran_1_2"/>
    <property type="match status" value="1"/>
</dbReference>
<comment type="cofactor">
    <cofactor evidence="1 4">
        <name>pyridoxal 5'-phosphate</name>
        <dbReference type="ChEBI" id="CHEBI:597326"/>
    </cofactor>
</comment>
<feature type="domain" description="Aminotransferase class I/classII large" evidence="5">
    <location>
        <begin position="25"/>
        <end position="365"/>
    </location>
</feature>
<dbReference type="InterPro" id="IPR001917">
    <property type="entry name" value="Aminotrans_II_pyridoxalP_BS"/>
</dbReference>
<dbReference type="InterPro" id="IPR015424">
    <property type="entry name" value="PyrdxlP-dep_Trfase"/>
</dbReference>
<proteinExistence type="inferred from homology"/>
<dbReference type="Proteomes" id="UP000594468">
    <property type="component" value="Chromosome"/>
</dbReference>
<keyword evidence="3 4" id="KW-0663">Pyridoxal phosphate</keyword>
<dbReference type="KEGG" id="pmet:G4Y79_16260"/>
<dbReference type="Gene3D" id="3.40.640.10">
    <property type="entry name" value="Type I PLP-dependent aspartate aminotransferase-like (Major domain)"/>
    <property type="match status" value="1"/>
</dbReference>
<keyword evidence="6" id="KW-0032">Aminotransferase</keyword>
<comment type="similarity">
    <text evidence="4">Belongs to the class-II pyridoxal-phosphate-dependent aminotransferase family.</text>
</comment>
<dbReference type="GO" id="GO:0030170">
    <property type="term" value="F:pyridoxal phosphate binding"/>
    <property type="evidence" value="ECO:0007669"/>
    <property type="project" value="InterPro"/>
</dbReference>
<evidence type="ECO:0000259" key="5">
    <source>
        <dbReference type="Pfam" id="PF00155"/>
    </source>
</evidence>
<dbReference type="PANTHER" id="PTHR13693">
    <property type="entry name" value="CLASS II AMINOTRANSFERASE/8-AMINO-7-OXONONANOATE SYNTHASE"/>
    <property type="match status" value="1"/>
</dbReference>
<keyword evidence="7" id="KW-1185">Reference proteome</keyword>